<evidence type="ECO:0000313" key="3">
    <source>
        <dbReference type="Proteomes" id="UP000309389"/>
    </source>
</evidence>
<keyword evidence="3" id="KW-1185">Reference proteome</keyword>
<gene>
    <name evidence="2" type="ORF">E5222_01145</name>
</gene>
<organism evidence="2 3">
    <name type="scientific">Alteraurantiacibacter aquimixticola</name>
    <dbReference type="NCBI Taxonomy" id="2489173"/>
    <lineage>
        <taxon>Bacteria</taxon>
        <taxon>Pseudomonadati</taxon>
        <taxon>Pseudomonadota</taxon>
        <taxon>Alphaproteobacteria</taxon>
        <taxon>Sphingomonadales</taxon>
        <taxon>Erythrobacteraceae</taxon>
        <taxon>Alteraurantiacibacter</taxon>
    </lineage>
</organism>
<keyword evidence="1" id="KW-0732">Signal</keyword>
<dbReference type="EMBL" id="SSHH01000001">
    <property type="protein sequence ID" value="TIX51117.1"/>
    <property type="molecule type" value="Genomic_DNA"/>
</dbReference>
<evidence type="ECO:0008006" key="4">
    <source>
        <dbReference type="Google" id="ProtNLM"/>
    </source>
</evidence>
<accession>A0A4V4U8R9</accession>
<dbReference type="PROSITE" id="PS51257">
    <property type="entry name" value="PROKAR_LIPOPROTEIN"/>
    <property type="match status" value="1"/>
</dbReference>
<feature type="chain" id="PRO_5020184248" description="DUF2219 family protein" evidence="1">
    <location>
        <begin position="27"/>
        <end position="230"/>
    </location>
</feature>
<dbReference type="AlphaFoldDB" id="A0A4V4U8R9"/>
<proteinExistence type="predicted"/>
<evidence type="ECO:0000256" key="1">
    <source>
        <dbReference type="SAM" id="SignalP"/>
    </source>
</evidence>
<sequence length="230" mass="24499">MGRSVLGMLTASLIVAGLGSACDAQAQETKREDARDTGYAAPGAAMAMAGTSRRQVAGRTLEADLGAGRFSLRGERVRQGEKRRCGASGCGQWFRSYNAEAAARMKLTDSFDLGMRFAVARERRGNPRAALLTGRTGGVSQALSLELHRGNRMLAVGAFDRAGWSPGNIANLAERMNNGEGLARRGIAVEYSASASSGATDTRIGLALERAESRFNSNETTALLRFRTMF</sequence>
<evidence type="ECO:0000313" key="2">
    <source>
        <dbReference type="EMBL" id="TIX51117.1"/>
    </source>
</evidence>
<reference evidence="2 3" key="1">
    <citation type="submission" date="2019-04" db="EMBL/GenBank/DDBJ databases">
        <title>Altererythrobacter aquimixticola sp. nov., isolated from sediment of junction between the ocean and a freshwater spring.</title>
        <authorList>
            <person name="Yoon J.-H."/>
        </authorList>
    </citation>
    <scope>NUCLEOTIDE SEQUENCE [LARGE SCALE GENOMIC DNA]</scope>
    <source>
        <strain evidence="2 3">SSKS-13</strain>
    </source>
</reference>
<comment type="caution">
    <text evidence="2">The sequence shown here is derived from an EMBL/GenBank/DDBJ whole genome shotgun (WGS) entry which is preliminary data.</text>
</comment>
<name>A0A4V4U8R9_9SPHN</name>
<dbReference type="RefSeq" id="WP_136691726.1">
    <property type="nucleotide sequence ID" value="NZ_SSHH01000001.1"/>
</dbReference>
<dbReference type="Proteomes" id="UP000309389">
    <property type="component" value="Unassembled WGS sequence"/>
</dbReference>
<feature type="signal peptide" evidence="1">
    <location>
        <begin position="1"/>
        <end position="26"/>
    </location>
</feature>
<protein>
    <recommendedName>
        <fullName evidence="4">DUF2219 family protein</fullName>
    </recommendedName>
</protein>